<name>A0ABV0TBX0_9TELE</name>
<protein>
    <submittedName>
        <fullName evidence="1">Uncharacterized protein</fullName>
    </submittedName>
</protein>
<proteinExistence type="predicted"/>
<gene>
    <name evidence="1" type="ORF">ILYODFUR_017924</name>
</gene>
<keyword evidence="2" id="KW-1185">Reference proteome</keyword>
<evidence type="ECO:0000313" key="2">
    <source>
        <dbReference type="Proteomes" id="UP001482620"/>
    </source>
</evidence>
<comment type="caution">
    <text evidence="1">The sequence shown here is derived from an EMBL/GenBank/DDBJ whole genome shotgun (WGS) entry which is preliminary data.</text>
</comment>
<dbReference type="Proteomes" id="UP001482620">
    <property type="component" value="Unassembled WGS sequence"/>
</dbReference>
<reference evidence="1 2" key="1">
    <citation type="submission" date="2021-06" db="EMBL/GenBank/DDBJ databases">
        <authorList>
            <person name="Palmer J.M."/>
        </authorList>
    </citation>
    <scope>NUCLEOTIDE SEQUENCE [LARGE SCALE GENOMIC DNA]</scope>
    <source>
        <strain evidence="2">if_2019</strain>
        <tissue evidence="1">Muscle</tissue>
    </source>
</reference>
<dbReference type="EMBL" id="JAHRIQ010024885">
    <property type="protein sequence ID" value="MEQ2229348.1"/>
    <property type="molecule type" value="Genomic_DNA"/>
</dbReference>
<sequence length="112" mass="12644">MISPQPLSCSLAPHTLTCFNAKAGKTESDVGAPCHCKNINHTTKAWESGWFQEKMPFLFSKNLSGSFFVHGWISVSLPLPLCWRKNKISMGEILNKRVNNMKCHRITFYSAL</sequence>
<accession>A0ABV0TBX0</accession>
<organism evidence="1 2">
    <name type="scientific">Ilyodon furcidens</name>
    <name type="common">goldbreast splitfin</name>
    <dbReference type="NCBI Taxonomy" id="33524"/>
    <lineage>
        <taxon>Eukaryota</taxon>
        <taxon>Metazoa</taxon>
        <taxon>Chordata</taxon>
        <taxon>Craniata</taxon>
        <taxon>Vertebrata</taxon>
        <taxon>Euteleostomi</taxon>
        <taxon>Actinopterygii</taxon>
        <taxon>Neopterygii</taxon>
        <taxon>Teleostei</taxon>
        <taxon>Neoteleostei</taxon>
        <taxon>Acanthomorphata</taxon>
        <taxon>Ovalentaria</taxon>
        <taxon>Atherinomorphae</taxon>
        <taxon>Cyprinodontiformes</taxon>
        <taxon>Goodeidae</taxon>
        <taxon>Ilyodon</taxon>
    </lineage>
</organism>
<evidence type="ECO:0000313" key="1">
    <source>
        <dbReference type="EMBL" id="MEQ2229348.1"/>
    </source>
</evidence>